<name>A0A1Q8HZ49_9ACTO</name>
<evidence type="ECO:0000313" key="3">
    <source>
        <dbReference type="EMBL" id="OLL14128.1"/>
    </source>
</evidence>
<feature type="domain" description="DUF5655" evidence="2">
    <location>
        <begin position="25"/>
        <end position="81"/>
    </location>
</feature>
<evidence type="ECO:0000313" key="4">
    <source>
        <dbReference type="Proteomes" id="UP000185736"/>
    </source>
</evidence>
<accession>A0A1Q8HZ49</accession>
<protein>
    <recommendedName>
        <fullName evidence="2">DUF5655 domain-containing protein</fullName>
    </recommendedName>
</protein>
<organism evidence="3 4">
    <name type="scientific">Actinomyces oris</name>
    <dbReference type="NCBI Taxonomy" id="544580"/>
    <lineage>
        <taxon>Bacteria</taxon>
        <taxon>Bacillati</taxon>
        <taxon>Actinomycetota</taxon>
        <taxon>Actinomycetes</taxon>
        <taxon>Actinomycetales</taxon>
        <taxon>Actinomycetaceae</taxon>
        <taxon>Actinomyces</taxon>
    </lineage>
</organism>
<dbReference type="Pfam" id="PF18899">
    <property type="entry name" value="DUF5655"/>
    <property type="match status" value="1"/>
</dbReference>
<evidence type="ECO:0000259" key="2">
    <source>
        <dbReference type="Pfam" id="PF18899"/>
    </source>
</evidence>
<dbReference type="Proteomes" id="UP000185736">
    <property type="component" value="Unassembled WGS sequence"/>
</dbReference>
<dbReference type="EMBL" id="MSGO01000041">
    <property type="protein sequence ID" value="OLL14128.1"/>
    <property type="molecule type" value="Genomic_DNA"/>
</dbReference>
<proteinExistence type="predicted"/>
<feature type="region of interest" description="Disordered" evidence="1">
    <location>
        <begin position="1"/>
        <end position="24"/>
    </location>
</feature>
<evidence type="ECO:0000256" key="1">
    <source>
        <dbReference type="SAM" id="MobiDB-lite"/>
    </source>
</evidence>
<gene>
    <name evidence="3" type="ORF">BKH32_10260</name>
</gene>
<sequence>MGSVAAPAIEATRSGQLRADDDGRDGVALRMRELDHPVEDPHFHRVDQVSANRWNHHVVVKTMEAAQSDWLRDLIRAGYEFAAR</sequence>
<dbReference type="InterPro" id="IPR043714">
    <property type="entry name" value="DUF5655"/>
</dbReference>
<comment type="caution">
    <text evidence="3">The sequence shown here is derived from an EMBL/GenBank/DDBJ whole genome shotgun (WGS) entry which is preliminary data.</text>
</comment>
<reference evidence="3 4" key="1">
    <citation type="submission" date="2016-12" db="EMBL/GenBank/DDBJ databases">
        <title>Genomic comparison of strains in the 'Actinomyces naeslundii' group.</title>
        <authorList>
            <person name="Mughal S.R."/>
            <person name="Do T."/>
            <person name="Gilbert S.C."/>
            <person name="Witherden E.A."/>
            <person name="Didelot X."/>
            <person name="Beighton D."/>
        </authorList>
    </citation>
    <scope>NUCLEOTIDE SEQUENCE [LARGE SCALE GENOMIC DNA]</scope>
    <source>
        <strain evidence="3 4">S64C</strain>
    </source>
</reference>
<dbReference type="AlphaFoldDB" id="A0A1Q8HZ49"/>